<evidence type="ECO:0000313" key="2">
    <source>
        <dbReference type="EMBL" id="CAA9318662.1"/>
    </source>
</evidence>
<feature type="non-terminal residue" evidence="2">
    <location>
        <position position="1"/>
    </location>
</feature>
<protein>
    <submittedName>
        <fullName evidence="2">Ribonuclease D</fullName>
        <ecNumber evidence="2">3.1.26.3</ecNumber>
    </submittedName>
</protein>
<dbReference type="GO" id="GO:0004525">
    <property type="term" value="F:ribonuclease III activity"/>
    <property type="evidence" value="ECO:0007669"/>
    <property type="project" value="UniProtKB-EC"/>
</dbReference>
<dbReference type="EC" id="3.1.26.3" evidence="2"/>
<proteinExistence type="predicted"/>
<feature type="compositionally biased region" description="Basic residues" evidence="1">
    <location>
        <begin position="345"/>
        <end position="359"/>
    </location>
</feature>
<name>A0A6J4L0C9_9BACT</name>
<feature type="compositionally biased region" description="Basic residues" evidence="1">
    <location>
        <begin position="1"/>
        <end position="10"/>
    </location>
</feature>
<gene>
    <name evidence="2" type="ORF">AVDCRST_MAG89-1534</name>
</gene>
<feature type="non-terminal residue" evidence="2">
    <location>
        <position position="376"/>
    </location>
</feature>
<organism evidence="2">
    <name type="scientific">uncultured Gemmatimonadota bacterium</name>
    <dbReference type="NCBI Taxonomy" id="203437"/>
    <lineage>
        <taxon>Bacteria</taxon>
        <taxon>Pseudomonadati</taxon>
        <taxon>Gemmatimonadota</taxon>
        <taxon>environmental samples</taxon>
    </lineage>
</organism>
<feature type="region of interest" description="Disordered" evidence="1">
    <location>
        <begin position="1"/>
        <end position="39"/>
    </location>
</feature>
<accession>A0A6J4L0C9</accession>
<feature type="compositionally biased region" description="Low complexity" evidence="1">
    <location>
        <begin position="171"/>
        <end position="186"/>
    </location>
</feature>
<dbReference type="EMBL" id="CADCTV010000332">
    <property type="protein sequence ID" value="CAA9318662.1"/>
    <property type="molecule type" value="Genomic_DNA"/>
</dbReference>
<feature type="compositionally biased region" description="Basic residues" evidence="1">
    <location>
        <begin position="251"/>
        <end position="265"/>
    </location>
</feature>
<feature type="compositionally biased region" description="Low complexity" evidence="1">
    <location>
        <begin position="11"/>
        <end position="39"/>
    </location>
</feature>
<feature type="compositionally biased region" description="Low complexity" evidence="1">
    <location>
        <begin position="286"/>
        <end position="303"/>
    </location>
</feature>
<keyword evidence="2" id="KW-0378">Hydrolase</keyword>
<feature type="compositionally biased region" description="Basic and acidic residues" evidence="1">
    <location>
        <begin position="68"/>
        <end position="77"/>
    </location>
</feature>
<evidence type="ECO:0000256" key="1">
    <source>
        <dbReference type="SAM" id="MobiDB-lite"/>
    </source>
</evidence>
<feature type="compositionally biased region" description="Basic residues" evidence="1">
    <location>
        <begin position="272"/>
        <end position="285"/>
    </location>
</feature>
<feature type="region of interest" description="Disordered" evidence="1">
    <location>
        <begin position="52"/>
        <end position="376"/>
    </location>
</feature>
<sequence>GLHDHRHPRGASRAGADAARGAAAGRRYGSRGLPPLLRPAEPAAGFVAHAELAGGSARRRGPVAAEGRAGRSLDRKDLPRRRLRPAHPGPRRGDGHLGPVRHADRRRLPGRAGPGAGHDRREAPGDQASQGVPARRLGRAPAVGGNEAVRRHRHGAPSRPARPPEGGAGADGPAALGAGGVPAARGNTLDGAGRRQGSVHAHQGRARPGAPRAGHPARASRVARGRGARARPGHLPHPGQPGAAGDERRAPGKHARPALRHRHFRGAGAAPRARHPGRRAARARRAGGPASALAARAAVRARPGAGGPLRGPARRPHPPGRPAEPGRGLPDPARHARGNRPGAAPHHRRAGAGARRARLAGRGGGPGPAESHQPRL</sequence>
<feature type="compositionally biased region" description="Basic residues" evidence="1">
    <location>
        <begin position="221"/>
        <end position="234"/>
    </location>
</feature>
<feature type="compositionally biased region" description="Low complexity" evidence="1">
    <location>
        <begin position="206"/>
        <end position="220"/>
    </location>
</feature>
<dbReference type="AlphaFoldDB" id="A0A6J4L0C9"/>
<reference evidence="2" key="1">
    <citation type="submission" date="2020-02" db="EMBL/GenBank/DDBJ databases">
        <authorList>
            <person name="Meier V. D."/>
        </authorList>
    </citation>
    <scope>NUCLEOTIDE SEQUENCE</scope>
    <source>
        <strain evidence="2">AVDCRST_MAG89</strain>
    </source>
</reference>